<dbReference type="Proteomes" id="UP000028990">
    <property type="component" value="Unassembled WGS sequence"/>
</dbReference>
<gene>
    <name evidence="1" type="ORF">H920_06928</name>
</gene>
<protein>
    <submittedName>
        <fullName evidence="1">Uncharacterized protein</fullName>
    </submittedName>
</protein>
<dbReference type="EMBL" id="KN122248">
    <property type="protein sequence ID" value="KFO31729.1"/>
    <property type="molecule type" value="Genomic_DNA"/>
</dbReference>
<dbReference type="AlphaFoldDB" id="A0A091DI06"/>
<evidence type="ECO:0000313" key="1">
    <source>
        <dbReference type="EMBL" id="KFO31729.1"/>
    </source>
</evidence>
<sequence>MRCQRASPACGFSRTAARRRPCTAEATGPVLRYRDLRGLQENRAGHSVPGLARLRGETVPGPPVPEPKRLAGELGLSSGTRTTLAAQQGLGAAALCGA</sequence>
<name>A0A091DI06_FUKDA</name>
<proteinExistence type="predicted"/>
<reference evidence="1 2" key="1">
    <citation type="submission" date="2013-11" db="EMBL/GenBank/DDBJ databases">
        <title>The Damaraland mole rat (Fukomys damarensis) genome and evolution of African mole rats.</title>
        <authorList>
            <person name="Gladyshev V.N."/>
            <person name="Fang X."/>
        </authorList>
    </citation>
    <scope>NUCLEOTIDE SEQUENCE [LARGE SCALE GENOMIC DNA]</scope>
    <source>
        <tissue evidence="1">Liver</tissue>
    </source>
</reference>
<keyword evidence="2" id="KW-1185">Reference proteome</keyword>
<evidence type="ECO:0000313" key="2">
    <source>
        <dbReference type="Proteomes" id="UP000028990"/>
    </source>
</evidence>
<accession>A0A091DI06</accession>
<organism evidence="1 2">
    <name type="scientific">Fukomys damarensis</name>
    <name type="common">Damaraland mole rat</name>
    <name type="synonym">Cryptomys damarensis</name>
    <dbReference type="NCBI Taxonomy" id="885580"/>
    <lineage>
        <taxon>Eukaryota</taxon>
        <taxon>Metazoa</taxon>
        <taxon>Chordata</taxon>
        <taxon>Craniata</taxon>
        <taxon>Vertebrata</taxon>
        <taxon>Euteleostomi</taxon>
        <taxon>Mammalia</taxon>
        <taxon>Eutheria</taxon>
        <taxon>Euarchontoglires</taxon>
        <taxon>Glires</taxon>
        <taxon>Rodentia</taxon>
        <taxon>Hystricomorpha</taxon>
        <taxon>Bathyergidae</taxon>
        <taxon>Fukomys</taxon>
    </lineage>
</organism>